<protein>
    <recommendedName>
        <fullName evidence="2">NB-ARC domain-containing protein</fullName>
    </recommendedName>
</protein>
<feature type="region of interest" description="Disordered" evidence="1">
    <location>
        <begin position="107"/>
        <end position="140"/>
    </location>
</feature>
<feature type="region of interest" description="Disordered" evidence="1">
    <location>
        <begin position="235"/>
        <end position="272"/>
    </location>
</feature>
<feature type="compositionally biased region" description="Basic residues" evidence="1">
    <location>
        <begin position="114"/>
        <end position="128"/>
    </location>
</feature>
<gene>
    <name evidence="3" type="ORF">C3L33_22774</name>
</gene>
<dbReference type="EMBL" id="QEFC01004246">
    <property type="protein sequence ID" value="KAE9445327.1"/>
    <property type="molecule type" value="Genomic_DNA"/>
</dbReference>
<sequence length="272" mass="28349">MVRKEPDLISCSAIPFGARVYIENRRVRRTWDQYVRPGEALNSSSKEDAAKLMSELVKEVRDLSVISIVGMGGLGKTTIARQLDNKKSLIDICFAMLEFPESSDVKGQGYQLRQRGRQRAGSRRRSRRGPADGTRGAHPEPLIDAIDVEAVVALRNPPYRISSPVLRQANAARAVVGPGQAPALAQHGLRVVGLDDGLVQAQHDHGRGIGRCGGALVVVGGVLAVAGGGGGDSAAGFDADAGVGGEHDGGDEDEDGDGDGDAVAEADAAGGL</sequence>
<dbReference type="InterPro" id="IPR027417">
    <property type="entry name" value="P-loop_NTPase"/>
</dbReference>
<evidence type="ECO:0000259" key="2">
    <source>
        <dbReference type="Pfam" id="PF00931"/>
    </source>
</evidence>
<organism evidence="3">
    <name type="scientific">Rhododendron williamsianum</name>
    <dbReference type="NCBI Taxonomy" id="262921"/>
    <lineage>
        <taxon>Eukaryota</taxon>
        <taxon>Viridiplantae</taxon>
        <taxon>Streptophyta</taxon>
        <taxon>Embryophyta</taxon>
        <taxon>Tracheophyta</taxon>
        <taxon>Spermatophyta</taxon>
        <taxon>Magnoliopsida</taxon>
        <taxon>eudicotyledons</taxon>
        <taxon>Gunneridae</taxon>
        <taxon>Pentapetalae</taxon>
        <taxon>asterids</taxon>
        <taxon>Ericales</taxon>
        <taxon>Ericaceae</taxon>
        <taxon>Ericoideae</taxon>
        <taxon>Rhodoreae</taxon>
        <taxon>Rhododendron</taxon>
    </lineage>
</organism>
<proteinExistence type="predicted"/>
<dbReference type="SUPFAM" id="SSF52540">
    <property type="entry name" value="P-loop containing nucleoside triphosphate hydrolases"/>
    <property type="match status" value="1"/>
</dbReference>
<feature type="non-terminal residue" evidence="3">
    <location>
        <position position="1"/>
    </location>
</feature>
<name>A0A6A4KQB0_9ERIC</name>
<reference evidence="3" key="1">
    <citation type="journal article" date="2019" name="Genome Biol. Evol.">
        <title>The Rhododendron genome and chromosomal organization provide insight into shared whole-genome duplications across the heath family (Ericaceae).</title>
        <authorList>
            <person name="Soza V.L."/>
            <person name="Lindsley D."/>
            <person name="Waalkes A."/>
            <person name="Ramage E."/>
            <person name="Patwardhan R.P."/>
            <person name="Burton J.N."/>
            <person name="Adey A."/>
            <person name="Kumar A."/>
            <person name="Qiu R."/>
            <person name="Shendure J."/>
            <person name="Hall B."/>
        </authorList>
    </citation>
    <scope>NUCLEOTIDE SEQUENCE</scope>
    <source>
        <strain evidence="3">RSF 1966-606</strain>
    </source>
</reference>
<accession>A0A6A4KQB0</accession>
<dbReference type="InterPro" id="IPR002182">
    <property type="entry name" value="NB-ARC"/>
</dbReference>
<dbReference type="AlphaFoldDB" id="A0A6A4KQB0"/>
<dbReference type="Pfam" id="PF00931">
    <property type="entry name" value="NB-ARC"/>
    <property type="match status" value="1"/>
</dbReference>
<comment type="caution">
    <text evidence="3">The sequence shown here is derived from an EMBL/GenBank/DDBJ whole genome shotgun (WGS) entry which is preliminary data.</text>
</comment>
<evidence type="ECO:0000256" key="1">
    <source>
        <dbReference type="SAM" id="MobiDB-lite"/>
    </source>
</evidence>
<feature type="domain" description="NB-ARC" evidence="2">
    <location>
        <begin position="48"/>
        <end position="96"/>
    </location>
</feature>
<evidence type="ECO:0000313" key="3">
    <source>
        <dbReference type="EMBL" id="KAE9445327.1"/>
    </source>
</evidence>
<feature type="compositionally biased region" description="Acidic residues" evidence="1">
    <location>
        <begin position="249"/>
        <end position="264"/>
    </location>
</feature>
<dbReference type="Gene3D" id="3.40.50.300">
    <property type="entry name" value="P-loop containing nucleotide triphosphate hydrolases"/>
    <property type="match status" value="1"/>
</dbReference>
<dbReference type="OrthoDB" id="10553900at2759"/>
<dbReference type="GO" id="GO:0043531">
    <property type="term" value="F:ADP binding"/>
    <property type="evidence" value="ECO:0007669"/>
    <property type="project" value="InterPro"/>
</dbReference>